<dbReference type="AlphaFoldDB" id="A0AAD7N7H8"/>
<comment type="caution">
    <text evidence="2">The sequence shown here is derived from an EMBL/GenBank/DDBJ whole genome shotgun (WGS) entry which is preliminary data.</text>
</comment>
<gene>
    <name evidence="2" type="ORF">B0H16DRAFT_1888295</name>
</gene>
<feature type="region of interest" description="Disordered" evidence="1">
    <location>
        <begin position="1"/>
        <end position="84"/>
    </location>
</feature>
<dbReference type="EMBL" id="JARKIB010000071">
    <property type="protein sequence ID" value="KAJ7748928.1"/>
    <property type="molecule type" value="Genomic_DNA"/>
</dbReference>
<accession>A0AAD7N7H8</accession>
<protein>
    <submittedName>
        <fullName evidence="2">Uncharacterized protein</fullName>
    </submittedName>
</protein>
<organism evidence="2 3">
    <name type="scientific">Mycena metata</name>
    <dbReference type="NCBI Taxonomy" id="1033252"/>
    <lineage>
        <taxon>Eukaryota</taxon>
        <taxon>Fungi</taxon>
        <taxon>Dikarya</taxon>
        <taxon>Basidiomycota</taxon>
        <taxon>Agaricomycotina</taxon>
        <taxon>Agaricomycetes</taxon>
        <taxon>Agaricomycetidae</taxon>
        <taxon>Agaricales</taxon>
        <taxon>Marasmiineae</taxon>
        <taxon>Mycenaceae</taxon>
        <taxon>Mycena</taxon>
    </lineage>
</organism>
<feature type="compositionally biased region" description="Basic residues" evidence="1">
    <location>
        <begin position="44"/>
        <end position="54"/>
    </location>
</feature>
<evidence type="ECO:0000256" key="1">
    <source>
        <dbReference type="SAM" id="MobiDB-lite"/>
    </source>
</evidence>
<proteinExistence type="predicted"/>
<keyword evidence="3" id="KW-1185">Reference proteome</keyword>
<evidence type="ECO:0000313" key="2">
    <source>
        <dbReference type="EMBL" id="KAJ7748928.1"/>
    </source>
</evidence>
<name>A0AAD7N7H8_9AGAR</name>
<reference evidence="2" key="1">
    <citation type="submission" date="2023-03" db="EMBL/GenBank/DDBJ databases">
        <title>Massive genome expansion in bonnet fungi (Mycena s.s.) driven by repeated elements and novel gene families across ecological guilds.</title>
        <authorList>
            <consortium name="Lawrence Berkeley National Laboratory"/>
            <person name="Harder C.B."/>
            <person name="Miyauchi S."/>
            <person name="Viragh M."/>
            <person name="Kuo A."/>
            <person name="Thoen E."/>
            <person name="Andreopoulos B."/>
            <person name="Lu D."/>
            <person name="Skrede I."/>
            <person name="Drula E."/>
            <person name="Henrissat B."/>
            <person name="Morin E."/>
            <person name="Kohler A."/>
            <person name="Barry K."/>
            <person name="LaButti K."/>
            <person name="Morin E."/>
            <person name="Salamov A."/>
            <person name="Lipzen A."/>
            <person name="Mereny Z."/>
            <person name="Hegedus B."/>
            <person name="Baldrian P."/>
            <person name="Stursova M."/>
            <person name="Weitz H."/>
            <person name="Taylor A."/>
            <person name="Grigoriev I.V."/>
            <person name="Nagy L.G."/>
            <person name="Martin F."/>
            <person name="Kauserud H."/>
        </authorList>
    </citation>
    <scope>NUCLEOTIDE SEQUENCE</scope>
    <source>
        <strain evidence="2">CBHHK182m</strain>
    </source>
</reference>
<dbReference type="Proteomes" id="UP001215598">
    <property type="component" value="Unassembled WGS sequence"/>
</dbReference>
<evidence type="ECO:0000313" key="3">
    <source>
        <dbReference type="Proteomes" id="UP001215598"/>
    </source>
</evidence>
<sequence>MATPPSTHPPFATSAADTDALEPWQTALHDPTGPTQTRLGHTPSGRRARGRTRRGLQPPQEVEYNTILSAPAPRPFTTRSYRGGDGGEQTAYAFQLRLDLNVDVELRMRARVRGCAVLGAVRLTPSHVPNPGVHYRFGTDTARVEREMPASLPLSNPSMKYEV</sequence>